<proteinExistence type="predicted"/>
<accession>A0A364NJE1</accession>
<name>A0A364NJE1_9GAMM</name>
<dbReference type="RefSeq" id="WP_112160088.1">
    <property type="nucleotide sequence ID" value="NZ_QKRX01000012.1"/>
</dbReference>
<gene>
    <name evidence="1" type="ORF">DN062_14875</name>
</gene>
<evidence type="ECO:0000313" key="2">
    <source>
        <dbReference type="Proteomes" id="UP000250744"/>
    </source>
</evidence>
<sequence length="97" mass="11010">MKRYTRHTPEQWQIFIDQWRNSGLSAARFCEEHGLGYASFCDWRKRLINERPVSSQSQRSEEAAFIDLGTLSGGHAGSGWSIVLSLGEGVELRLSRP</sequence>
<comment type="caution">
    <text evidence="1">The sequence shown here is derived from an EMBL/GenBank/DDBJ whole genome shotgun (WGS) entry which is preliminary data.</text>
</comment>
<dbReference type="AlphaFoldDB" id="A0A364NJE1"/>
<dbReference type="OrthoDB" id="5769209at2"/>
<evidence type="ECO:0000313" key="1">
    <source>
        <dbReference type="EMBL" id="RAU17186.1"/>
    </source>
</evidence>
<organism evidence="1 2">
    <name type="scientific">Nitrincola tibetensis</name>
    <dbReference type="NCBI Taxonomy" id="2219697"/>
    <lineage>
        <taxon>Bacteria</taxon>
        <taxon>Pseudomonadati</taxon>
        <taxon>Pseudomonadota</taxon>
        <taxon>Gammaproteobacteria</taxon>
        <taxon>Oceanospirillales</taxon>
        <taxon>Oceanospirillaceae</taxon>
        <taxon>Nitrincola</taxon>
    </lineage>
</organism>
<dbReference type="NCBIfam" id="NF047593">
    <property type="entry name" value="IS66_ISAeme5_TnpA"/>
    <property type="match status" value="1"/>
</dbReference>
<protein>
    <recommendedName>
        <fullName evidence="3">IS66 family insertion sequence element accessory protein TnpB</fullName>
    </recommendedName>
</protein>
<evidence type="ECO:0008006" key="3">
    <source>
        <dbReference type="Google" id="ProtNLM"/>
    </source>
</evidence>
<dbReference type="EMBL" id="QKRX01000012">
    <property type="protein sequence ID" value="RAU17186.1"/>
    <property type="molecule type" value="Genomic_DNA"/>
</dbReference>
<reference evidence="1 2" key="1">
    <citation type="submission" date="2018-06" db="EMBL/GenBank/DDBJ databases">
        <title>Nitrincola tibetense sp. nov., isolated from Lake XuguoCo on Tibetan Plateau.</title>
        <authorList>
            <person name="Xing P."/>
        </authorList>
    </citation>
    <scope>NUCLEOTIDE SEQUENCE [LARGE SCALE GENOMIC DNA]</scope>
    <source>
        <strain evidence="2">xg18</strain>
    </source>
</reference>
<dbReference type="Proteomes" id="UP000250744">
    <property type="component" value="Unassembled WGS sequence"/>
</dbReference>
<keyword evidence="2" id="KW-1185">Reference proteome</keyword>